<dbReference type="Proteomes" id="UP000543224">
    <property type="component" value="Unassembled WGS sequence"/>
</dbReference>
<gene>
    <name evidence="2" type="ORF">HKBW3S09_00494</name>
    <name evidence="3" type="ORF">HKBW3S25_00868</name>
    <name evidence="4" type="ORF">HKBW3S34_01543</name>
    <name evidence="5" type="ORF">HKBW3S42_00961</name>
    <name evidence="6" type="ORF">HKBW3S43_00650</name>
    <name evidence="7" type="ORF">HKBW3S47_00968</name>
</gene>
<evidence type="ECO:0000313" key="2">
    <source>
        <dbReference type="EMBL" id="GFP23027.1"/>
    </source>
</evidence>
<sequence>MNEPDLKRLADYLSKYPVIMAYLFGSEAKSKAGPLSDVDIAVFIDKGIDKSGRFDLRLRLSNELSSIMGRRVDLVILNDTPVQLSFEIIKGGELVLCRGQSTKVDVETEILSKYLDRRYYDKRHAELALERIAARGLQSP</sequence>
<evidence type="ECO:0000313" key="10">
    <source>
        <dbReference type="Proteomes" id="UP000569018"/>
    </source>
</evidence>
<dbReference type="EMBL" id="BLRZ01000083">
    <property type="protein sequence ID" value="GFP30623.1"/>
    <property type="molecule type" value="Genomic_DNA"/>
</dbReference>
<dbReference type="NCBIfam" id="NF047752">
    <property type="entry name" value="MntA_antitoxin"/>
    <property type="match status" value="1"/>
</dbReference>
<evidence type="ECO:0000313" key="11">
    <source>
        <dbReference type="Proteomes" id="UP000576480"/>
    </source>
</evidence>
<dbReference type="SUPFAM" id="SSF81301">
    <property type="entry name" value="Nucleotidyltransferase"/>
    <property type="match status" value="1"/>
</dbReference>
<dbReference type="InterPro" id="IPR041633">
    <property type="entry name" value="Polbeta"/>
</dbReference>
<dbReference type="PANTHER" id="PTHR43852:SF3">
    <property type="entry name" value="NUCLEOTIDYLTRANSFERASE"/>
    <property type="match status" value="1"/>
</dbReference>
<evidence type="ECO:0000313" key="3">
    <source>
        <dbReference type="EMBL" id="GFP25396.1"/>
    </source>
</evidence>
<evidence type="ECO:0000313" key="7">
    <source>
        <dbReference type="EMBL" id="GFP39269.1"/>
    </source>
</evidence>
<dbReference type="EMBL" id="BLSA01000120">
    <property type="protein sequence ID" value="GFP32655.1"/>
    <property type="molecule type" value="Genomic_DNA"/>
</dbReference>
<organism evidence="7 10">
    <name type="scientific">Candidatus Hakubella thermalkaliphila</name>
    <dbReference type="NCBI Taxonomy" id="2754717"/>
    <lineage>
        <taxon>Bacteria</taxon>
        <taxon>Bacillati</taxon>
        <taxon>Actinomycetota</taxon>
        <taxon>Actinomycetota incertae sedis</taxon>
        <taxon>Candidatus Hakubellales</taxon>
        <taxon>Candidatus Hakubellaceae</taxon>
        <taxon>Candidatus Hakubella</taxon>
    </lineage>
</organism>
<dbReference type="EMBL" id="BLRX01000081">
    <property type="protein sequence ID" value="GFP25396.1"/>
    <property type="molecule type" value="Genomic_DNA"/>
</dbReference>
<keyword evidence="13" id="KW-1185">Reference proteome</keyword>
<dbReference type="InterPro" id="IPR052930">
    <property type="entry name" value="TA_antitoxin_MntA"/>
</dbReference>
<evidence type="ECO:0000313" key="4">
    <source>
        <dbReference type="EMBL" id="GFP30623.1"/>
    </source>
</evidence>
<evidence type="ECO:0000313" key="8">
    <source>
        <dbReference type="Proteomes" id="UP000543224"/>
    </source>
</evidence>
<dbReference type="Proteomes" id="UP000585609">
    <property type="component" value="Unassembled WGS sequence"/>
</dbReference>
<evidence type="ECO:0000259" key="1">
    <source>
        <dbReference type="Pfam" id="PF18765"/>
    </source>
</evidence>
<dbReference type="Gene3D" id="3.30.460.10">
    <property type="entry name" value="Beta Polymerase, domain 2"/>
    <property type="match status" value="1"/>
</dbReference>
<evidence type="ECO:0000313" key="13">
    <source>
        <dbReference type="Proteomes" id="UP000588083"/>
    </source>
</evidence>
<dbReference type="Proteomes" id="UP000568877">
    <property type="component" value="Unassembled WGS sequence"/>
</dbReference>
<evidence type="ECO:0000313" key="12">
    <source>
        <dbReference type="Proteomes" id="UP000585609"/>
    </source>
</evidence>
<dbReference type="Proteomes" id="UP000588083">
    <property type="component" value="Unassembled WGS sequence"/>
</dbReference>
<dbReference type="EMBL" id="BLSD01000041">
    <property type="protein sequence ID" value="GFP39269.1"/>
    <property type="molecule type" value="Genomic_DNA"/>
</dbReference>
<evidence type="ECO:0000313" key="5">
    <source>
        <dbReference type="EMBL" id="GFP32655.1"/>
    </source>
</evidence>
<reference evidence="8 9" key="1">
    <citation type="journal article" date="2020" name="Front. Microbiol.">
        <title>Single-cell genomics of novel Actinobacteria with the Wood-Ljungdahl pathway discovered in a serpentinizing system.</title>
        <authorList>
            <person name="Merino N."/>
            <person name="Kawai M."/>
            <person name="Boyd E.S."/>
            <person name="Colman D.R."/>
            <person name="McGlynn S.E."/>
            <person name="Nealson K.H."/>
            <person name="Kurokawa K."/>
            <person name="Hongoh Y."/>
        </authorList>
    </citation>
    <scope>NUCLEOTIDE SEQUENCE [LARGE SCALE GENOMIC DNA]</scope>
    <source>
        <strain evidence="2 12">S09_30</strain>
        <strain evidence="3 8">S25</strain>
        <strain evidence="4 13">S34</strain>
        <strain evidence="5 9">S42</strain>
        <strain evidence="6 11">S43</strain>
        <strain evidence="7 10">S47</strain>
    </source>
</reference>
<dbReference type="EMBL" id="BLSB01000028">
    <property type="protein sequence ID" value="GFP34858.1"/>
    <property type="molecule type" value="Genomic_DNA"/>
</dbReference>
<dbReference type="EMBL" id="BLRW01000043">
    <property type="protein sequence ID" value="GFP23027.1"/>
    <property type="molecule type" value="Genomic_DNA"/>
</dbReference>
<dbReference type="PANTHER" id="PTHR43852">
    <property type="entry name" value="NUCLEOTIDYLTRANSFERASE"/>
    <property type="match status" value="1"/>
</dbReference>
<evidence type="ECO:0000313" key="9">
    <source>
        <dbReference type="Proteomes" id="UP000568877"/>
    </source>
</evidence>
<accession>A0A6V8Q3A8</accession>
<comment type="caution">
    <text evidence="7">The sequence shown here is derived from an EMBL/GenBank/DDBJ whole genome shotgun (WGS) entry which is preliminary data.</text>
</comment>
<protein>
    <recommendedName>
        <fullName evidence="1">Polymerase beta nucleotidyltransferase domain-containing protein</fullName>
    </recommendedName>
</protein>
<dbReference type="Proteomes" id="UP000576480">
    <property type="component" value="Unassembled WGS sequence"/>
</dbReference>
<dbReference type="CDD" id="cd05403">
    <property type="entry name" value="NT_KNTase_like"/>
    <property type="match status" value="1"/>
</dbReference>
<dbReference type="Proteomes" id="UP000569018">
    <property type="component" value="Unassembled WGS sequence"/>
</dbReference>
<evidence type="ECO:0000313" key="6">
    <source>
        <dbReference type="EMBL" id="GFP34858.1"/>
    </source>
</evidence>
<proteinExistence type="predicted"/>
<dbReference type="Pfam" id="PF18765">
    <property type="entry name" value="Polbeta"/>
    <property type="match status" value="1"/>
</dbReference>
<name>A0A6V8Q3A8_9ACTN</name>
<feature type="domain" description="Polymerase beta nucleotidyltransferase" evidence="1">
    <location>
        <begin position="8"/>
        <end position="99"/>
    </location>
</feature>
<dbReference type="AlphaFoldDB" id="A0A6V8Q3A8"/>
<dbReference type="RefSeq" id="WP_176229551.1">
    <property type="nucleotide sequence ID" value="NZ_BLRU01000035.1"/>
</dbReference>
<dbReference type="InterPro" id="IPR043519">
    <property type="entry name" value="NT_sf"/>
</dbReference>